<evidence type="ECO:0000313" key="3">
    <source>
        <dbReference type="Proteomes" id="UP000320011"/>
    </source>
</evidence>
<feature type="transmembrane region" description="Helical" evidence="1">
    <location>
        <begin position="74"/>
        <end position="96"/>
    </location>
</feature>
<dbReference type="PANTHER" id="PTHR40761:SF1">
    <property type="entry name" value="CONSERVED INTEGRAL MEMBRANE ALANINE VALINE AND LEUCINE RICH PROTEIN-RELATED"/>
    <property type="match status" value="1"/>
</dbReference>
<feature type="transmembrane region" description="Helical" evidence="1">
    <location>
        <begin position="223"/>
        <end position="241"/>
    </location>
</feature>
<evidence type="ECO:0008006" key="4">
    <source>
        <dbReference type="Google" id="ProtNLM"/>
    </source>
</evidence>
<evidence type="ECO:0000256" key="1">
    <source>
        <dbReference type="SAM" id="Phobius"/>
    </source>
</evidence>
<reference evidence="2 3" key="2">
    <citation type="submission" date="2019-08" db="EMBL/GenBank/DDBJ databases">
        <title>Amycolatopsis acidicola sp. nov., isolated from peat swamp forest soil.</title>
        <authorList>
            <person name="Srisuk N."/>
        </authorList>
    </citation>
    <scope>NUCLEOTIDE SEQUENCE [LARGE SCALE GENOMIC DNA]</scope>
    <source>
        <strain evidence="2 3">TBRC 6029</strain>
    </source>
</reference>
<keyword evidence="1" id="KW-0472">Membrane</keyword>
<keyword evidence="1" id="KW-0812">Transmembrane</keyword>
<dbReference type="PANTHER" id="PTHR40761">
    <property type="entry name" value="CONSERVED INTEGRAL MEMBRANE ALANINE VALINE AND LEUCINE RICH PROTEIN-RELATED"/>
    <property type="match status" value="1"/>
</dbReference>
<dbReference type="EMBL" id="VJWX01000150">
    <property type="protein sequence ID" value="TVT49674.1"/>
    <property type="molecule type" value="Genomic_DNA"/>
</dbReference>
<feature type="transmembrane region" description="Helical" evidence="1">
    <location>
        <begin position="162"/>
        <end position="180"/>
    </location>
</feature>
<keyword evidence="1" id="KW-1133">Transmembrane helix</keyword>
<feature type="transmembrane region" description="Helical" evidence="1">
    <location>
        <begin position="6"/>
        <end position="29"/>
    </location>
</feature>
<feature type="transmembrane region" description="Helical" evidence="1">
    <location>
        <begin position="103"/>
        <end position="120"/>
    </location>
</feature>
<name>A0A558CLQ8_9PSEU</name>
<reference evidence="2 3" key="1">
    <citation type="submission" date="2019-07" db="EMBL/GenBank/DDBJ databases">
        <authorList>
            <person name="Duangmal K."/>
            <person name="Teo W.F.A."/>
        </authorList>
    </citation>
    <scope>NUCLEOTIDE SEQUENCE [LARGE SCALE GENOMIC DNA]</scope>
    <source>
        <strain evidence="2 3">TBRC 6029</strain>
    </source>
</reference>
<feature type="transmembrane region" description="Helical" evidence="1">
    <location>
        <begin position="192"/>
        <end position="211"/>
    </location>
</feature>
<gene>
    <name evidence="2" type="ORF">FNH05_16730</name>
</gene>
<feature type="transmembrane region" description="Helical" evidence="1">
    <location>
        <begin position="50"/>
        <end position="68"/>
    </location>
</feature>
<comment type="caution">
    <text evidence="2">The sequence shown here is derived from an EMBL/GenBank/DDBJ whole genome shotgun (WGS) entry which is preliminary data.</text>
</comment>
<organism evidence="2 3">
    <name type="scientific">Amycolatopsis rhizosphaerae</name>
    <dbReference type="NCBI Taxonomy" id="2053003"/>
    <lineage>
        <taxon>Bacteria</taxon>
        <taxon>Bacillati</taxon>
        <taxon>Actinomycetota</taxon>
        <taxon>Actinomycetes</taxon>
        <taxon>Pseudonocardiales</taxon>
        <taxon>Pseudonocardiaceae</taxon>
        <taxon>Amycolatopsis</taxon>
    </lineage>
</organism>
<sequence>MWWGLAFASLAAVAYGVASVLQAVAARAVDTGEAGVDPRLLVRVLRQWRYLLGLGLDAFGFVAQLIALRVLPLFLVQAALAGSLAVTAVAAIAVGARLRAAEWAAVVAVCAGLALLGLSAQSEGSAPAGLGFRLALAVATVLLGAVGMAAGRAPERLRSPALGLIAGLCFGLVALAGRVLSTNSLLALVGDVALYVIAGAGVLAMLFFASALQRGSVTTATGLMVLGETVAPSVIGVALLGDSTRPGYTFVALLGFVLAVAAALALARFGEVEKSTVDDHGNG</sequence>
<accession>A0A558CLQ8</accession>
<protein>
    <recommendedName>
        <fullName evidence="4">Integral membrane protein</fullName>
    </recommendedName>
</protein>
<dbReference type="AlphaFoldDB" id="A0A558CLQ8"/>
<proteinExistence type="predicted"/>
<keyword evidence="3" id="KW-1185">Reference proteome</keyword>
<dbReference type="Proteomes" id="UP000320011">
    <property type="component" value="Unassembled WGS sequence"/>
</dbReference>
<feature type="transmembrane region" description="Helical" evidence="1">
    <location>
        <begin position="132"/>
        <end position="150"/>
    </location>
</feature>
<dbReference type="OrthoDB" id="3837845at2"/>
<evidence type="ECO:0000313" key="2">
    <source>
        <dbReference type="EMBL" id="TVT49674.1"/>
    </source>
</evidence>
<feature type="transmembrane region" description="Helical" evidence="1">
    <location>
        <begin position="247"/>
        <end position="267"/>
    </location>
</feature>
<dbReference type="RefSeq" id="WP_144589242.1">
    <property type="nucleotide sequence ID" value="NZ_VJWX01000150.1"/>
</dbReference>